<dbReference type="GO" id="GO:0032259">
    <property type="term" value="P:methylation"/>
    <property type="evidence" value="ECO:0007669"/>
    <property type="project" value="UniProtKB-KW"/>
</dbReference>
<evidence type="ECO:0000256" key="1">
    <source>
        <dbReference type="ARBA" id="ARBA00022603"/>
    </source>
</evidence>
<evidence type="ECO:0000313" key="5">
    <source>
        <dbReference type="Proteomes" id="UP000037397"/>
    </source>
</evidence>
<accession>A0A0L6CKM1</accession>
<evidence type="ECO:0000259" key="3">
    <source>
        <dbReference type="Pfam" id="PF00588"/>
    </source>
</evidence>
<proteinExistence type="predicted"/>
<dbReference type="Pfam" id="PF00588">
    <property type="entry name" value="SpoU_methylase"/>
    <property type="match status" value="1"/>
</dbReference>
<gene>
    <name evidence="4" type="ORF">VV01_16080</name>
</gene>
<comment type="caution">
    <text evidence="4">The sequence shown here is derived from an EMBL/GenBank/DDBJ whole genome shotgun (WGS) entry which is preliminary data.</text>
</comment>
<dbReference type="EMBL" id="LAIR01000002">
    <property type="protein sequence ID" value="KNX38317.1"/>
    <property type="molecule type" value="Genomic_DNA"/>
</dbReference>
<dbReference type="PATRIC" id="fig|1631356.3.peg.3191"/>
<dbReference type="Proteomes" id="UP000037397">
    <property type="component" value="Unassembled WGS sequence"/>
</dbReference>
<keyword evidence="5" id="KW-1185">Reference proteome</keyword>
<evidence type="ECO:0000313" key="4">
    <source>
        <dbReference type="EMBL" id="KNX38317.1"/>
    </source>
</evidence>
<dbReference type="InterPro" id="IPR004441">
    <property type="entry name" value="rRNA_MeTrfase_TrmH"/>
</dbReference>
<dbReference type="STRING" id="1631356.VV01_16080"/>
<dbReference type="Gene3D" id="3.40.1280.10">
    <property type="match status" value="1"/>
</dbReference>
<dbReference type="GO" id="GO:0003723">
    <property type="term" value="F:RNA binding"/>
    <property type="evidence" value="ECO:0007669"/>
    <property type="project" value="InterPro"/>
</dbReference>
<evidence type="ECO:0000256" key="2">
    <source>
        <dbReference type="ARBA" id="ARBA00022679"/>
    </source>
</evidence>
<dbReference type="InterPro" id="IPR029028">
    <property type="entry name" value="Alpha/beta_knot_MTases"/>
</dbReference>
<organism evidence="4 5">
    <name type="scientific">Luteipulveratus halotolerans</name>
    <dbReference type="NCBI Taxonomy" id="1631356"/>
    <lineage>
        <taxon>Bacteria</taxon>
        <taxon>Bacillati</taxon>
        <taxon>Actinomycetota</taxon>
        <taxon>Actinomycetes</taxon>
        <taxon>Micrococcales</taxon>
        <taxon>Dermacoccaceae</taxon>
        <taxon>Luteipulveratus</taxon>
    </lineage>
</organism>
<sequence length="229" mass="25551">MPARRRARVPGVTDEVGVGPWQGAWPTLPDGTPDPAYDEELLREGDRRNVVDRYRYRTLESIVADLDTTRHEFHVAVENWGHDFNIGSVIRTANAFNAKAFHIVGKRRWNRRGAMVTDRYQHEHHHASVDDLVTWAAGVPLIGIDNLPGSRPLETYDLPRECVLVFGQEGPGLTREMQDACDAVLHIEQFGSTRSINAGAAAAIAMHAWVRRHVFGQAVDTGRARSSGE</sequence>
<keyword evidence="1" id="KW-0489">Methyltransferase</keyword>
<dbReference type="PANTHER" id="PTHR46429">
    <property type="entry name" value="23S RRNA (GUANOSINE-2'-O-)-METHYLTRANSFERASE RLMB"/>
    <property type="match status" value="1"/>
</dbReference>
<dbReference type="SUPFAM" id="SSF75217">
    <property type="entry name" value="alpha/beta knot"/>
    <property type="match status" value="1"/>
</dbReference>
<keyword evidence="2" id="KW-0808">Transferase</keyword>
<dbReference type="GO" id="GO:0008173">
    <property type="term" value="F:RNA methyltransferase activity"/>
    <property type="evidence" value="ECO:0007669"/>
    <property type="project" value="InterPro"/>
</dbReference>
<dbReference type="GO" id="GO:0005829">
    <property type="term" value="C:cytosol"/>
    <property type="evidence" value="ECO:0007669"/>
    <property type="project" value="TreeGrafter"/>
</dbReference>
<name>A0A0L6CKM1_9MICO</name>
<dbReference type="InterPro" id="IPR029026">
    <property type="entry name" value="tRNA_m1G_MTases_N"/>
</dbReference>
<reference evidence="5" key="1">
    <citation type="submission" date="2015-03" db="EMBL/GenBank/DDBJ databases">
        <title>Luteipulveratus halotolerans sp. nov., a novel actinobacterium (Dermacoccaceae) from Sarawak, Malaysia.</title>
        <authorList>
            <person name="Juboi H."/>
            <person name="Basik A."/>
            <person name="Shamsul S.S."/>
            <person name="Arnold P."/>
            <person name="Schmitt E.K."/>
            <person name="Sanglier J.-J."/>
            <person name="Yeo T."/>
        </authorList>
    </citation>
    <scope>NUCLEOTIDE SEQUENCE [LARGE SCALE GENOMIC DNA]</scope>
    <source>
        <strain evidence="5">C296001</strain>
    </source>
</reference>
<dbReference type="InterPro" id="IPR001537">
    <property type="entry name" value="SpoU_MeTrfase"/>
</dbReference>
<dbReference type="GO" id="GO:0006396">
    <property type="term" value="P:RNA processing"/>
    <property type="evidence" value="ECO:0007669"/>
    <property type="project" value="InterPro"/>
</dbReference>
<feature type="domain" description="tRNA/rRNA methyltransferase SpoU type" evidence="3">
    <location>
        <begin position="73"/>
        <end position="207"/>
    </location>
</feature>
<protein>
    <recommendedName>
        <fullName evidence="3">tRNA/rRNA methyltransferase SpoU type domain-containing protein</fullName>
    </recommendedName>
</protein>
<dbReference type="AlphaFoldDB" id="A0A0L6CKM1"/>
<dbReference type="PANTHER" id="PTHR46429:SF1">
    <property type="entry name" value="23S RRNA (GUANOSINE-2'-O-)-METHYLTRANSFERASE RLMB"/>
    <property type="match status" value="1"/>
</dbReference>